<comment type="caution">
    <text evidence="2">The sequence shown here is derived from an EMBL/GenBank/DDBJ whole genome shotgun (WGS) entry which is preliminary data.</text>
</comment>
<reference evidence="2 3" key="1">
    <citation type="journal article" date="2021" name="bioRxiv">
        <title>Unique metabolic strategies in Hadean analogues reveal hints for primordial physiology.</title>
        <authorList>
            <person name="Nobu M.K."/>
            <person name="Nakai R."/>
            <person name="Tamazawa S."/>
            <person name="Mori H."/>
            <person name="Toyoda A."/>
            <person name="Ijiri A."/>
            <person name="Suzuki S."/>
            <person name="Kurokawa K."/>
            <person name="Kamagata Y."/>
            <person name="Tamaki H."/>
        </authorList>
    </citation>
    <scope>NUCLEOTIDE SEQUENCE [LARGE SCALE GENOMIC DNA]</scope>
    <source>
        <strain evidence="2">BS525</strain>
    </source>
</reference>
<dbReference type="EMBL" id="QLTW01000391">
    <property type="protein sequence ID" value="MBT9146225.1"/>
    <property type="molecule type" value="Genomic_DNA"/>
</dbReference>
<protein>
    <submittedName>
        <fullName evidence="2">Uncharacterized protein</fullName>
    </submittedName>
</protein>
<evidence type="ECO:0000313" key="2">
    <source>
        <dbReference type="EMBL" id="MBT9146225.1"/>
    </source>
</evidence>
<dbReference type="AlphaFoldDB" id="A0A9E2BII3"/>
<gene>
    <name evidence="2" type="ORF">DDT42_02107</name>
</gene>
<accession>A0A9E2BII3</accession>
<feature type="compositionally biased region" description="Basic and acidic residues" evidence="1">
    <location>
        <begin position="101"/>
        <end position="115"/>
    </location>
</feature>
<dbReference type="Proteomes" id="UP000811545">
    <property type="component" value="Unassembled WGS sequence"/>
</dbReference>
<evidence type="ECO:0000256" key="1">
    <source>
        <dbReference type="SAM" id="MobiDB-lite"/>
    </source>
</evidence>
<proteinExistence type="predicted"/>
<organism evidence="2 3">
    <name type="scientific">Psychracetigena formicireducens</name>
    <dbReference type="NCBI Taxonomy" id="2986056"/>
    <lineage>
        <taxon>Bacteria</taxon>
        <taxon>Bacillati</taxon>
        <taxon>Candidatus Lithacetigenota</taxon>
        <taxon>Candidatus Psychracetigena</taxon>
    </lineage>
</organism>
<name>A0A9E2BII3_PSYF1</name>
<feature type="region of interest" description="Disordered" evidence="1">
    <location>
        <begin position="95"/>
        <end position="115"/>
    </location>
</feature>
<evidence type="ECO:0000313" key="3">
    <source>
        <dbReference type="Proteomes" id="UP000811545"/>
    </source>
</evidence>
<sequence>MVVYGTAIWEETYREDPRTIKEIIDVDEETGEVQYELVEIKEYQDVYGAAVNIWNFYIDEDGTDFETAKDCIKREVLTLDEFKRIYSRYKNAEKVQAGGETDPKETDPKPEGDNKDEVEVLHYYNRPHDIYWIVANEVLVNDFGNPIPYKHKELPFSHGVLIKRLGHFYGLGFPKIIEGVQAELDTVRRMGIDRAKLHLSRPFLAASRAQLRQRDVEISPGKLIQVPNPRESLMGLEFSDTGSSRYREEELLKDDSRQATGIANPAQSVITGATATESALFKNQPLKDLDISLFKTKSGYLKELADLELKIFSSSISRKKKFTELLKLVD</sequence>